<evidence type="ECO:0000256" key="1">
    <source>
        <dbReference type="SAM" id="MobiDB-lite"/>
    </source>
</evidence>
<dbReference type="EMBL" id="AJIL01000078">
    <property type="protein sequence ID" value="KNE96726.1"/>
    <property type="molecule type" value="Genomic_DNA"/>
</dbReference>
<gene>
    <name evidence="2" type="ORF">PSTG_09997</name>
</gene>
<evidence type="ECO:0000313" key="2">
    <source>
        <dbReference type="EMBL" id="KNE96726.1"/>
    </source>
</evidence>
<organism evidence="2 3">
    <name type="scientific">Puccinia striiformis f. sp. tritici PST-78</name>
    <dbReference type="NCBI Taxonomy" id="1165861"/>
    <lineage>
        <taxon>Eukaryota</taxon>
        <taxon>Fungi</taxon>
        <taxon>Dikarya</taxon>
        <taxon>Basidiomycota</taxon>
        <taxon>Pucciniomycotina</taxon>
        <taxon>Pucciniomycetes</taxon>
        <taxon>Pucciniales</taxon>
        <taxon>Pucciniaceae</taxon>
        <taxon>Puccinia</taxon>
    </lineage>
</organism>
<feature type="compositionally biased region" description="Polar residues" evidence="1">
    <location>
        <begin position="1"/>
        <end position="20"/>
    </location>
</feature>
<evidence type="ECO:0000313" key="3">
    <source>
        <dbReference type="Proteomes" id="UP000054564"/>
    </source>
</evidence>
<proteinExistence type="predicted"/>
<sequence>MATKETASSSIEESQVNNAAANEADHQTAQDQLQHPPRTISIGLDYKLYVENPHRYGNTWEPIGPRQKPNDLVINIQSVTWCCFQALVVDHLGANIALYHGGGQIMNNLPEWLNNLNVGGDLTWLAFIESHRIYPTASPAHIEGPKTFTSFGLAAYHAFPACVAFQLVMRQMPGVWLPDSGEMREDDPSIAIAESIKSIISKIQGPSGYLRDNGMTLIPHPVDCALSMLVHPTHMFEWAEAIHHKEPEVNFQNPPNNKDYVWTAALATRKQANHAPATPAQPSKRVSVPSENDKDFDKIEVMSYYLNDALIQPKDQQTRAQLLLQGITTWTYFRSSSEAALVSCGFPLGIARLLCEGVARLERHHRQWPARQLLINLPALCPHRGWNNTT</sequence>
<dbReference type="OrthoDB" id="10291445at2759"/>
<accession>A0A0L0VBY7</accession>
<reference evidence="3" key="1">
    <citation type="submission" date="2014-03" db="EMBL/GenBank/DDBJ databases">
        <title>The Genome Sequence of Puccinia striiformis f. sp. tritici PST-78.</title>
        <authorList>
            <consortium name="The Broad Institute Genome Sequencing Platform"/>
            <person name="Cuomo C."/>
            <person name="Hulbert S."/>
            <person name="Chen X."/>
            <person name="Walker B."/>
            <person name="Young S.K."/>
            <person name="Zeng Q."/>
            <person name="Gargeya S."/>
            <person name="Fitzgerald M."/>
            <person name="Haas B."/>
            <person name="Abouelleil A."/>
            <person name="Alvarado L."/>
            <person name="Arachchi H.M."/>
            <person name="Berlin A.M."/>
            <person name="Chapman S.B."/>
            <person name="Goldberg J."/>
            <person name="Griggs A."/>
            <person name="Gujja S."/>
            <person name="Hansen M."/>
            <person name="Howarth C."/>
            <person name="Imamovic A."/>
            <person name="Larimer J."/>
            <person name="McCowan C."/>
            <person name="Montmayeur A."/>
            <person name="Murphy C."/>
            <person name="Neiman D."/>
            <person name="Pearson M."/>
            <person name="Priest M."/>
            <person name="Roberts A."/>
            <person name="Saif S."/>
            <person name="Shea T."/>
            <person name="Sisk P."/>
            <person name="Sykes S."/>
            <person name="Wortman J."/>
            <person name="Nusbaum C."/>
            <person name="Birren B."/>
        </authorList>
    </citation>
    <scope>NUCLEOTIDE SEQUENCE [LARGE SCALE GENOMIC DNA]</scope>
    <source>
        <strain evidence="3">race PST-78</strain>
    </source>
</reference>
<protein>
    <submittedName>
        <fullName evidence="2">Uncharacterized protein</fullName>
    </submittedName>
</protein>
<feature type="region of interest" description="Disordered" evidence="1">
    <location>
        <begin position="271"/>
        <end position="292"/>
    </location>
</feature>
<comment type="caution">
    <text evidence="2">The sequence shown here is derived from an EMBL/GenBank/DDBJ whole genome shotgun (WGS) entry which is preliminary data.</text>
</comment>
<dbReference type="Proteomes" id="UP000054564">
    <property type="component" value="Unassembled WGS sequence"/>
</dbReference>
<feature type="region of interest" description="Disordered" evidence="1">
    <location>
        <begin position="1"/>
        <end position="35"/>
    </location>
</feature>
<dbReference type="AlphaFoldDB" id="A0A0L0VBY7"/>
<keyword evidence="3" id="KW-1185">Reference proteome</keyword>
<name>A0A0L0VBY7_9BASI</name>